<gene>
    <name evidence="4" type="ORF">FD09_GL000366</name>
</gene>
<accession>A0A0R1NA03</accession>
<dbReference type="InterPro" id="IPR002347">
    <property type="entry name" value="SDR_fam"/>
</dbReference>
<dbReference type="RefSeq" id="WP_057817642.1">
    <property type="nucleotide sequence ID" value="NZ_AZEC01000001.1"/>
</dbReference>
<dbReference type="Pfam" id="PF00106">
    <property type="entry name" value="adh_short"/>
    <property type="match status" value="1"/>
</dbReference>
<dbReference type="InterPro" id="IPR036291">
    <property type="entry name" value="NAD(P)-bd_dom_sf"/>
</dbReference>
<reference evidence="4 5" key="1">
    <citation type="journal article" date="2015" name="Genome Announc.">
        <title>Expanding the biotechnology potential of lactobacilli through comparative genomics of 213 strains and associated genera.</title>
        <authorList>
            <person name="Sun Z."/>
            <person name="Harris H.M."/>
            <person name="McCann A."/>
            <person name="Guo C."/>
            <person name="Argimon S."/>
            <person name="Zhang W."/>
            <person name="Yang X."/>
            <person name="Jeffery I.B."/>
            <person name="Cooney J.C."/>
            <person name="Kagawa T.F."/>
            <person name="Liu W."/>
            <person name="Song Y."/>
            <person name="Salvetti E."/>
            <person name="Wrobel A."/>
            <person name="Rasinkangas P."/>
            <person name="Parkhill J."/>
            <person name="Rea M.C."/>
            <person name="O'Sullivan O."/>
            <person name="Ritari J."/>
            <person name="Douillard F.P."/>
            <person name="Paul Ross R."/>
            <person name="Yang R."/>
            <person name="Briner A.E."/>
            <person name="Felis G.E."/>
            <person name="de Vos W.M."/>
            <person name="Barrangou R."/>
            <person name="Klaenhammer T.R."/>
            <person name="Caufield P.W."/>
            <person name="Cui Y."/>
            <person name="Zhang H."/>
            <person name="O'Toole P.W."/>
        </authorList>
    </citation>
    <scope>NUCLEOTIDE SEQUENCE [LARGE SCALE GENOMIC DNA]</scope>
    <source>
        <strain evidence="4 5">DSM 12744</strain>
    </source>
</reference>
<dbReference type="PRINTS" id="PR00080">
    <property type="entry name" value="SDRFAMILY"/>
</dbReference>
<protein>
    <submittedName>
        <fullName evidence="4">Short-chain dehydrogenase reductase SDR</fullName>
    </submittedName>
</protein>
<organism evidence="4 5">
    <name type="scientific">Schleiferilactobacillus perolens DSM 12744</name>
    <dbReference type="NCBI Taxonomy" id="1423792"/>
    <lineage>
        <taxon>Bacteria</taxon>
        <taxon>Bacillati</taxon>
        <taxon>Bacillota</taxon>
        <taxon>Bacilli</taxon>
        <taxon>Lactobacillales</taxon>
        <taxon>Lactobacillaceae</taxon>
        <taxon>Schleiferilactobacillus</taxon>
    </lineage>
</organism>
<evidence type="ECO:0000313" key="5">
    <source>
        <dbReference type="Proteomes" id="UP000051330"/>
    </source>
</evidence>
<evidence type="ECO:0000313" key="4">
    <source>
        <dbReference type="EMBL" id="KRL14709.1"/>
    </source>
</evidence>
<dbReference type="STRING" id="1423792.FD09_GL000366"/>
<evidence type="ECO:0000256" key="2">
    <source>
        <dbReference type="ARBA" id="ARBA00023002"/>
    </source>
</evidence>
<proteinExistence type="inferred from homology"/>
<keyword evidence="2" id="KW-0560">Oxidoreductase</keyword>
<dbReference type="EMBL" id="AZEC01000001">
    <property type="protein sequence ID" value="KRL14709.1"/>
    <property type="molecule type" value="Genomic_DNA"/>
</dbReference>
<sequence>MTQTALVTGANRGIGYEITRQLANHGWQVIIAARTLNKATEATNQLVASGLDMAHFDQVALDLNDPDSIAQAGDDVAQHHPDLTLLVNNAGIAGDMEKRALATTPADLEATLKVNLLGTMAVIQAMAPTLRTNHGRIANLTGPGSTTVWYHPLAYSVSKYALNGLIQNMAADFIQHQEPLSIFGLFPGGVSTDINHHQQGQFMQSVEEAGQQIVDVLLDGQDHNGQIIGPDGKVLSQVPE</sequence>
<evidence type="ECO:0000256" key="1">
    <source>
        <dbReference type="ARBA" id="ARBA00006484"/>
    </source>
</evidence>
<dbReference type="Gene3D" id="3.40.50.720">
    <property type="entry name" value="NAD(P)-binding Rossmann-like Domain"/>
    <property type="match status" value="1"/>
</dbReference>
<name>A0A0R1NA03_9LACO</name>
<dbReference type="PRINTS" id="PR00081">
    <property type="entry name" value="GDHRDH"/>
</dbReference>
<dbReference type="SUPFAM" id="SSF51735">
    <property type="entry name" value="NAD(P)-binding Rossmann-fold domains"/>
    <property type="match status" value="1"/>
</dbReference>
<comment type="caution">
    <text evidence="4">The sequence shown here is derived from an EMBL/GenBank/DDBJ whole genome shotgun (WGS) entry which is preliminary data.</text>
</comment>
<keyword evidence="5" id="KW-1185">Reference proteome</keyword>
<dbReference type="PANTHER" id="PTHR43669">
    <property type="entry name" value="5-KETO-D-GLUCONATE 5-REDUCTASE"/>
    <property type="match status" value="1"/>
</dbReference>
<dbReference type="PANTHER" id="PTHR43669:SF3">
    <property type="entry name" value="ALCOHOL DEHYDROGENASE, PUTATIVE (AFU_ORTHOLOGUE AFUA_3G03445)-RELATED"/>
    <property type="match status" value="1"/>
</dbReference>
<dbReference type="PATRIC" id="fig|1423792.3.peg.368"/>
<comment type="similarity">
    <text evidence="1 3">Belongs to the short-chain dehydrogenases/reductases (SDR) family.</text>
</comment>
<dbReference type="GO" id="GO:0016491">
    <property type="term" value="F:oxidoreductase activity"/>
    <property type="evidence" value="ECO:0007669"/>
    <property type="project" value="UniProtKB-KW"/>
</dbReference>
<dbReference type="Proteomes" id="UP000051330">
    <property type="component" value="Unassembled WGS sequence"/>
</dbReference>
<dbReference type="AlphaFoldDB" id="A0A0R1NA03"/>
<dbReference type="OrthoDB" id="5786478at2"/>
<evidence type="ECO:0000256" key="3">
    <source>
        <dbReference type="RuleBase" id="RU000363"/>
    </source>
</evidence>